<feature type="transmembrane region" description="Helical" evidence="5">
    <location>
        <begin position="36"/>
        <end position="53"/>
    </location>
</feature>
<feature type="transmembrane region" description="Helical" evidence="5">
    <location>
        <begin position="116"/>
        <end position="133"/>
    </location>
</feature>
<dbReference type="GO" id="GO:0030416">
    <property type="term" value="P:methylamine metabolic process"/>
    <property type="evidence" value="ECO:0007669"/>
    <property type="project" value="InterPro"/>
</dbReference>
<comment type="subcellular location">
    <subcellularLocation>
        <location evidence="1">Membrane</location>
        <topology evidence="1">Multi-pass membrane protein</topology>
    </subcellularLocation>
</comment>
<reference evidence="7" key="1">
    <citation type="submission" date="2021-01" db="EMBL/GenBank/DDBJ databases">
        <title>Whole genome shotgun sequence of Catellatospora methionotrophica NBRC 14553.</title>
        <authorList>
            <person name="Komaki H."/>
            <person name="Tamura T."/>
        </authorList>
    </citation>
    <scope>NUCLEOTIDE SEQUENCE</scope>
    <source>
        <strain evidence="7">NBRC 14553</strain>
    </source>
</reference>
<keyword evidence="4 5" id="KW-0472">Membrane</keyword>
<evidence type="ECO:0000259" key="6">
    <source>
        <dbReference type="Pfam" id="PF07291"/>
    </source>
</evidence>
<dbReference type="RefSeq" id="WP_166378733.1">
    <property type="nucleotide sequence ID" value="NZ_BAAATT010000005.1"/>
</dbReference>
<sequence>MEHVDIAVRCLLGVVFLAAAAGKLRSRERRREFADSVYAVGLLARWAVTPIAVTVPAVELAVPVLLAWPPTVLLGYVLAGLLLAVFCVAIAAVLRHRRTVVCRCFGAAGSPLGRRHLARNGLLLALTAVGVAVTGSGGAVAPAGVLLAVAAAGVAALLLIRFDDLADLFA</sequence>
<evidence type="ECO:0000313" key="8">
    <source>
        <dbReference type="Proteomes" id="UP000660339"/>
    </source>
</evidence>
<keyword evidence="2 5" id="KW-0812">Transmembrane</keyword>
<dbReference type="Proteomes" id="UP000660339">
    <property type="component" value="Unassembled WGS sequence"/>
</dbReference>
<feature type="transmembrane region" description="Helical" evidence="5">
    <location>
        <begin position="73"/>
        <end position="95"/>
    </location>
</feature>
<evidence type="ECO:0000256" key="2">
    <source>
        <dbReference type="ARBA" id="ARBA00022692"/>
    </source>
</evidence>
<organism evidence="7 8">
    <name type="scientific">Catellatospora methionotrophica</name>
    <dbReference type="NCBI Taxonomy" id="121620"/>
    <lineage>
        <taxon>Bacteria</taxon>
        <taxon>Bacillati</taxon>
        <taxon>Actinomycetota</taxon>
        <taxon>Actinomycetes</taxon>
        <taxon>Micromonosporales</taxon>
        <taxon>Micromonosporaceae</taxon>
        <taxon>Catellatospora</taxon>
    </lineage>
</organism>
<evidence type="ECO:0000256" key="3">
    <source>
        <dbReference type="ARBA" id="ARBA00022989"/>
    </source>
</evidence>
<comment type="caution">
    <text evidence="7">The sequence shown here is derived from an EMBL/GenBank/DDBJ whole genome shotgun (WGS) entry which is preliminary data.</text>
</comment>
<feature type="transmembrane region" description="Helical" evidence="5">
    <location>
        <begin position="139"/>
        <end position="160"/>
    </location>
</feature>
<dbReference type="AlphaFoldDB" id="A0A8J3L8U8"/>
<name>A0A8J3L8U8_9ACTN</name>
<dbReference type="Pfam" id="PF07291">
    <property type="entry name" value="MauE"/>
    <property type="match status" value="1"/>
</dbReference>
<evidence type="ECO:0000256" key="4">
    <source>
        <dbReference type="ARBA" id="ARBA00023136"/>
    </source>
</evidence>
<proteinExistence type="predicted"/>
<keyword evidence="8" id="KW-1185">Reference proteome</keyword>
<keyword evidence="3 5" id="KW-1133">Transmembrane helix</keyword>
<evidence type="ECO:0000256" key="5">
    <source>
        <dbReference type="SAM" id="Phobius"/>
    </source>
</evidence>
<evidence type="ECO:0000256" key="1">
    <source>
        <dbReference type="ARBA" id="ARBA00004141"/>
    </source>
</evidence>
<dbReference type="EMBL" id="BONJ01000028">
    <property type="protein sequence ID" value="GIG16508.1"/>
    <property type="molecule type" value="Genomic_DNA"/>
</dbReference>
<dbReference type="UniPathway" id="UPA00895"/>
<feature type="domain" description="Methylamine utilisation protein MauE" evidence="6">
    <location>
        <begin position="2"/>
        <end position="131"/>
    </location>
</feature>
<evidence type="ECO:0000313" key="7">
    <source>
        <dbReference type="EMBL" id="GIG16508.1"/>
    </source>
</evidence>
<dbReference type="GO" id="GO:0016020">
    <property type="term" value="C:membrane"/>
    <property type="evidence" value="ECO:0007669"/>
    <property type="project" value="UniProtKB-SubCell"/>
</dbReference>
<accession>A0A8J3L8U8</accession>
<protein>
    <recommendedName>
        <fullName evidence="6">Methylamine utilisation protein MauE domain-containing protein</fullName>
    </recommendedName>
</protein>
<gene>
    <name evidence="7" type="ORF">Cme02nite_48400</name>
</gene>
<feature type="transmembrane region" description="Helical" evidence="5">
    <location>
        <begin position="6"/>
        <end position="24"/>
    </location>
</feature>
<dbReference type="InterPro" id="IPR009908">
    <property type="entry name" value="Methylamine_util_MauE"/>
</dbReference>